<dbReference type="Proteomes" id="UP000218965">
    <property type="component" value="Chromosome"/>
</dbReference>
<dbReference type="CDD" id="cd09999">
    <property type="entry name" value="Arginase-like_1"/>
    <property type="match status" value="1"/>
</dbReference>
<keyword evidence="1" id="KW-0479">Metal-binding</keyword>
<evidence type="ECO:0000256" key="1">
    <source>
        <dbReference type="ARBA" id="ARBA00022723"/>
    </source>
</evidence>
<reference evidence="6" key="1">
    <citation type="submission" date="2015-12" db="EMBL/GenBank/DDBJ databases">
        <authorList>
            <person name="Shamseldin A."/>
            <person name="Moawad H."/>
            <person name="Abd El-Rahim W.M."/>
            <person name="Sadowsky M.J."/>
        </authorList>
    </citation>
    <scope>NUCLEOTIDE SEQUENCE [LARGE SCALE GENOMIC DNA]</scope>
    <source>
        <strain evidence="6">JAM AC0309</strain>
    </source>
</reference>
<dbReference type="EMBL" id="AP017315">
    <property type="protein sequence ID" value="BAU32722.1"/>
    <property type="molecule type" value="Genomic_DNA"/>
</dbReference>
<evidence type="ECO:0000256" key="2">
    <source>
        <dbReference type="ARBA" id="ARBA00022801"/>
    </source>
</evidence>
<protein>
    <submittedName>
        <fullName evidence="5">Arginase</fullName>
    </submittedName>
</protein>
<sequence length="266" mass="27535">MRRFTVVPQWQGSGAARAMRLQQGAEAIAADLPGRATDIVEVPLEAGDAEGTGIHRFSSIRLTRERTEKSLAGLEDGEVAVVIGGDCGVEFAGVERAARRGRLVLLWADAHADLNTPETSPSGAYHGMVLRDMIDSGLVAPADVVMLGVRALDDAEADAAERLGIDTVTAEMVGAAIAARASDAAVLYVHIDLDVLDPSIMASVGFAEPFGLSLDELLGAVRDARAALPLGGAGVTEYAPAADADPELLADESATILRVIAALSAD</sequence>
<evidence type="ECO:0000313" key="6">
    <source>
        <dbReference type="Proteomes" id="UP000218965"/>
    </source>
</evidence>
<dbReference type="PANTHER" id="PTHR43782:SF3">
    <property type="entry name" value="ARGINASE"/>
    <property type="match status" value="1"/>
</dbReference>
<dbReference type="PANTHER" id="PTHR43782">
    <property type="entry name" value="ARGINASE"/>
    <property type="match status" value="1"/>
</dbReference>
<evidence type="ECO:0000256" key="3">
    <source>
        <dbReference type="ARBA" id="ARBA00023211"/>
    </source>
</evidence>
<organism evidence="5 6">
    <name type="scientific">Microcella alkaliphila</name>
    <dbReference type="NCBI Taxonomy" id="279828"/>
    <lineage>
        <taxon>Bacteria</taxon>
        <taxon>Bacillati</taxon>
        <taxon>Actinomycetota</taxon>
        <taxon>Actinomycetes</taxon>
        <taxon>Micrococcales</taxon>
        <taxon>Microbacteriaceae</taxon>
        <taxon>Microcella</taxon>
    </lineage>
</organism>
<dbReference type="GO" id="GO:0005829">
    <property type="term" value="C:cytosol"/>
    <property type="evidence" value="ECO:0007669"/>
    <property type="project" value="TreeGrafter"/>
</dbReference>
<dbReference type="Gene3D" id="3.40.800.10">
    <property type="entry name" value="Ureohydrolase domain"/>
    <property type="match status" value="1"/>
</dbReference>
<keyword evidence="3" id="KW-0464">Manganese</keyword>
<dbReference type="AlphaFoldDB" id="A0A0U5CGP3"/>
<dbReference type="KEGG" id="malk:MalAC0309_1875"/>
<keyword evidence="2" id="KW-0378">Hydrolase</keyword>
<accession>A0A0U5CGP3</accession>
<dbReference type="PROSITE" id="PS51409">
    <property type="entry name" value="ARGINASE_2"/>
    <property type="match status" value="1"/>
</dbReference>
<dbReference type="SUPFAM" id="SSF52768">
    <property type="entry name" value="Arginase/deacetylase"/>
    <property type="match status" value="1"/>
</dbReference>
<dbReference type="GO" id="GO:0030145">
    <property type="term" value="F:manganese ion binding"/>
    <property type="evidence" value="ECO:0007669"/>
    <property type="project" value="TreeGrafter"/>
</dbReference>
<gene>
    <name evidence="5" type="ORF">MalAC0309_1875</name>
</gene>
<dbReference type="InterPro" id="IPR023696">
    <property type="entry name" value="Ureohydrolase_dom_sf"/>
</dbReference>
<dbReference type="GO" id="GO:0004053">
    <property type="term" value="F:arginase activity"/>
    <property type="evidence" value="ECO:0007669"/>
    <property type="project" value="TreeGrafter"/>
</dbReference>
<evidence type="ECO:0000256" key="4">
    <source>
        <dbReference type="PROSITE-ProRule" id="PRU00742"/>
    </source>
</evidence>
<dbReference type="Pfam" id="PF00491">
    <property type="entry name" value="Arginase"/>
    <property type="match status" value="1"/>
</dbReference>
<evidence type="ECO:0000313" key="5">
    <source>
        <dbReference type="EMBL" id="BAU32722.1"/>
    </source>
</evidence>
<comment type="similarity">
    <text evidence="4">Belongs to the arginase family.</text>
</comment>
<dbReference type="InterPro" id="IPR006035">
    <property type="entry name" value="Ureohydrolase"/>
</dbReference>
<reference evidence="5 6" key="2">
    <citation type="submission" date="2016-01" db="EMBL/GenBank/DDBJ databases">
        <title>Microcella alkaliphila JAM AC0309 whole genome shotgun sequence.</title>
        <authorList>
            <person name="Kurata A."/>
            <person name="Hirose Y."/>
            <person name="Kishimoto N."/>
            <person name="Kobayashi T."/>
        </authorList>
    </citation>
    <scope>NUCLEOTIDE SEQUENCE [LARGE SCALE GENOMIC DNA]</scope>
    <source>
        <strain evidence="5 6">JAM AC0309</strain>
    </source>
</reference>
<proteinExistence type="inferred from homology"/>
<name>A0A0U5CGP3_9MICO</name>